<name>A0AAJ7WGZ5_9ACAR</name>
<reference evidence="3" key="1">
    <citation type="submission" date="2025-08" db="UniProtKB">
        <authorList>
            <consortium name="RefSeq"/>
        </authorList>
    </citation>
    <scope>IDENTIFICATION</scope>
</reference>
<accession>A0AAJ7WGZ5</accession>
<sequence>MAEKVCKESMKRAAAESVVLNDGSTDIAVALDGSWQKRGFTSLNGLLTATSFYTGKVLDVSVLSEYCRCPGKTSNIHDEKCYANFQGVSGAMELDGAKEIYRRSVQLHGIRYVKYLGDGDSKAYNAVVSDEPYGNGVDIEKLECVGHIQKRMGTQLRKLNATFRDDVEKMGRAVWAIFKHLESSNECPDHSFCDISWCKYSQDPEAYDHNQHSHSPRCLMKELRAIFEDLTDTGLLRECLHGETQNPNKCANHLIWTKLPKTVFVSLPELRTGVHIAVS</sequence>
<proteinExistence type="predicted"/>
<evidence type="ECO:0000313" key="3">
    <source>
        <dbReference type="RefSeq" id="XP_028966736.1"/>
    </source>
</evidence>
<dbReference type="RefSeq" id="XP_028966736.1">
    <property type="nucleotide sequence ID" value="XM_029110903.1"/>
</dbReference>
<dbReference type="AlphaFoldDB" id="A0AAJ7WGZ5"/>
<feature type="domain" description="Mutator-like transposase" evidence="1">
    <location>
        <begin position="3"/>
        <end position="167"/>
    </location>
</feature>
<dbReference type="Pfam" id="PF20700">
    <property type="entry name" value="Mutator"/>
    <property type="match status" value="1"/>
</dbReference>
<keyword evidence="2" id="KW-1185">Reference proteome</keyword>
<dbReference type="InterPro" id="IPR049012">
    <property type="entry name" value="Mutator_transp_dom"/>
</dbReference>
<protein>
    <submittedName>
        <fullName evidence="3">Uncharacterized protein LOC100901629</fullName>
    </submittedName>
</protein>
<dbReference type="Proteomes" id="UP000694867">
    <property type="component" value="Unplaced"/>
</dbReference>
<evidence type="ECO:0000313" key="2">
    <source>
        <dbReference type="Proteomes" id="UP000694867"/>
    </source>
</evidence>
<dbReference type="KEGG" id="goe:100901629"/>
<evidence type="ECO:0000259" key="1">
    <source>
        <dbReference type="Pfam" id="PF20700"/>
    </source>
</evidence>
<gene>
    <name evidence="3" type="primary">LOC100901629</name>
</gene>
<dbReference type="GeneID" id="100901629"/>
<organism evidence="2 3">
    <name type="scientific">Galendromus occidentalis</name>
    <name type="common">western predatory mite</name>
    <dbReference type="NCBI Taxonomy" id="34638"/>
    <lineage>
        <taxon>Eukaryota</taxon>
        <taxon>Metazoa</taxon>
        <taxon>Ecdysozoa</taxon>
        <taxon>Arthropoda</taxon>
        <taxon>Chelicerata</taxon>
        <taxon>Arachnida</taxon>
        <taxon>Acari</taxon>
        <taxon>Parasitiformes</taxon>
        <taxon>Mesostigmata</taxon>
        <taxon>Gamasina</taxon>
        <taxon>Phytoseioidea</taxon>
        <taxon>Phytoseiidae</taxon>
        <taxon>Typhlodrominae</taxon>
        <taxon>Galendromus</taxon>
    </lineage>
</organism>